<evidence type="ECO:0000313" key="3">
    <source>
        <dbReference type="Proteomes" id="UP000769766"/>
    </source>
</evidence>
<feature type="non-terminal residue" evidence="2">
    <location>
        <position position="89"/>
    </location>
</feature>
<protein>
    <submittedName>
        <fullName evidence="2">NADH-quinone oxidoreductase subunit C</fullName>
    </submittedName>
</protein>
<dbReference type="InterPro" id="IPR037232">
    <property type="entry name" value="NADH_quin_OxRdtase_su_C/D-like"/>
</dbReference>
<dbReference type="Pfam" id="PF00329">
    <property type="entry name" value="Complex1_30kDa"/>
    <property type="match status" value="1"/>
</dbReference>
<feature type="domain" description="NADH:ubiquinone oxidoreductase 30kDa subunit" evidence="1">
    <location>
        <begin position="49"/>
        <end position="89"/>
    </location>
</feature>
<name>A0A932CLL0_UNCTE</name>
<dbReference type="Gene3D" id="3.30.460.80">
    <property type="entry name" value="NADH:ubiquinone oxidoreductase, 30kDa subunit"/>
    <property type="match status" value="1"/>
</dbReference>
<dbReference type="AlphaFoldDB" id="A0A932CLL0"/>
<proteinExistence type="predicted"/>
<evidence type="ECO:0000259" key="1">
    <source>
        <dbReference type="Pfam" id="PF00329"/>
    </source>
</evidence>
<evidence type="ECO:0000313" key="2">
    <source>
        <dbReference type="EMBL" id="MBI2875673.1"/>
    </source>
</evidence>
<dbReference type="GO" id="GO:0008137">
    <property type="term" value="F:NADH dehydrogenase (ubiquinone) activity"/>
    <property type="evidence" value="ECO:0007669"/>
    <property type="project" value="InterPro"/>
</dbReference>
<dbReference type="SUPFAM" id="SSF143243">
    <property type="entry name" value="Nqo5-like"/>
    <property type="match status" value="1"/>
</dbReference>
<gene>
    <name evidence="2" type="ORF">HYY20_02190</name>
</gene>
<comment type="caution">
    <text evidence="2">The sequence shown here is derived from an EMBL/GenBank/DDBJ whole genome shotgun (WGS) entry which is preliminary data.</text>
</comment>
<organism evidence="2 3">
    <name type="scientific">Tectimicrobiota bacterium</name>
    <dbReference type="NCBI Taxonomy" id="2528274"/>
    <lineage>
        <taxon>Bacteria</taxon>
        <taxon>Pseudomonadati</taxon>
        <taxon>Nitrospinota/Tectimicrobiota group</taxon>
        <taxon>Candidatus Tectimicrobiota</taxon>
    </lineage>
</organism>
<dbReference type="Proteomes" id="UP000769766">
    <property type="component" value="Unassembled WGS sequence"/>
</dbReference>
<reference evidence="2" key="1">
    <citation type="submission" date="2020-07" db="EMBL/GenBank/DDBJ databases">
        <title>Huge and variable diversity of episymbiotic CPR bacteria and DPANN archaea in groundwater ecosystems.</title>
        <authorList>
            <person name="He C.Y."/>
            <person name="Keren R."/>
            <person name="Whittaker M."/>
            <person name="Farag I.F."/>
            <person name="Doudna J."/>
            <person name="Cate J.H.D."/>
            <person name="Banfield J.F."/>
        </authorList>
    </citation>
    <scope>NUCLEOTIDE SEQUENCE</scope>
    <source>
        <strain evidence="2">NC_groundwater_672_Ag_B-0.1um_62_36</strain>
    </source>
</reference>
<sequence length="89" mass="10147">MSAEDSGQVEQPQGLPDACKRLVERLRERFAGAIGEATTLRQCADELTVRVAKERIIEVCRFLKEDPQLAFDYLSDLSGVDYPDREKRF</sequence>
<dbReference type="EMBL" id="JACPRF010000065">
    <property type="protein sequence ID" value="MBI2875673.1"/>
    <property type="molecule type" value="Genomic_DNA"/>
</dbReference>
<accession>A0A932CLL0</accession>
<dbReference type="InterPro" id="IPR001268">
    <property type="entry name" value="NADH_UbQ_OxRdtase_30kDa_su"/>
</dbReference>